<name>A0A917IJW1_9MICC</name>
<dbReference type="InterPro" id="IPR046040">
    <property type="entry name" value="DUF5998"/>
</dbReference>
<keyword evidence="2" id="KW-1185">Reference proteome</keyword>
<reference evidence="1 2" key="1">
    <citation type="journal article" date="2014" name="Int. J. Syst. Evol. Microbiol.">
        <title>Complete genome sequence of Corynebacterium casei LMG S-19264T (=DSM 44701T), isolated from a smear-ripened cheese.</title>
        <authorList>
            <consortium name="US DOE Joint Genome Institute (JGI-PGF)"/>
            <person name="Walter F."/>
            <person name="Albersmeier A."/>
            <person name="Kalinowski J."/>
            <person name="Ruckert C."/>
        </authorList>
    </citation>
    <scope>NUCLEOTIDE SEQUENCE [LARGE SCALE GENOMIC DNA]</scope>
    <source>
        <strain evidence="1 2">CCM 8669</strain>
    </source>
</reference>
<gene>
    <name evidence="1" type="ORF">GCM10007359_01130</name>
</gene>
<evidence type="ECO:0000313" key="2">
    <source>
        <dbReference type="Proteomes" id="UP000600171"/>
    </source>
</evidence>
<evidence type="ECO:0000313" key="1">
    <source>
        <dbReference type="EMBL" id="GGH56727.1"/>
    </source>
</evidence>
<sequence>MQGDFQPTLDKSISKLGFYPELVKDAVADGLLGRDADAHLVQLETHFDNAEFHRHITVLALTGSWLLVAHLDDQQFDESGEAVVAHVNVETLPVSAINALTLSYSYPQPQDFVPGQPASEISLMIAWTGGQRIDVQPADCPDPTCTADHGYTGVAPREDVVMRISATADGAEMVEQARTFARALRAAQLGIEA</sequence>
<evidence type="ECO:0008006" key="3">
    <source>
        <dbReference type="Google" id="ProtNLM"/>
    </source>
</evidence>
<protein>
    <recommendedName>
        <fullName evidence="3">Cell wall biosynthesis glycosyltransferase</fullName>
    </recommendedName>
</protein>
<dbReference type="EMBL" id="BMDC01000001">
    <property type="protein sequence ID" value="GGH56727.1"/>
    <property type="molecule type" value="Genomic_DNA"/>
</dbReference>
<organism evidence="1 2">
    <name type="scientific">Rothia aerolata</name>
    <dbReference type="NCBI Taxonomy" id="1812262"/>
    <lineage>
        <taxon>Bacteria</taxon>
        <taxon>Bacillati</taxon>
        <taxon>Actinomycetota</taxon>
        <taxon>Actinomycetes</taxon>
        <taxon>Micrococcales</taxon>
        <taxon>Micrococcaceae</taxon>
        <taxon>Rothia</taxon>
    </lineage>
</organism>
<dbReference type="Proteomes" id="UP000600171">
    <property type="component" value="Unassembled WGS sequence"/>
</dbReference>
<proteinExistence type="predicted"/>
<dbReference type="RefSeq" id="WP_188358405.1">
    <property type="nucleotide sequence ID" value="NZ_BMDC01000001.1"/>
</dbReference>
<accession>A0A917IJW1</accession>
<dbReference type="Pfam" id="PF19461">
    <property type="entry name" value="DUF5998"/>
    <property type="match status" value="1"/>
</dbReference>
<dbReference type="AlphaFoldDB" id="A0A917IJW1"/>
<comment type="caution">
    <text evidence="1">The sequence shown here is derived from an EMBL/GenBank/DDBJ whole genome shotgun (WGS) entry which is preliminary data.</text>
</comment>